<gene>
    <name evidence="1" type="ORF">FA95DRAFT_1578083</name>
</gene>
<keyword evidence="2" id="KW-1185">Reference proteome</keyword>
<organism evidence="1 2">
    <name type="scientific">Auriscalpium vulgare</name>
    <dbReference type="NCBI Taxonomy" id="40419"/>
    <lineage>
        <taxon>Eukaryota</taxon>
        <taxon>Fungi</taxon>
        <taxon>Dikarya</taxon>
        <taxon>Basidiomycota</taxon>
        <taxon>Agaricomycotina</taxon>
        <taxon>Agaricomycetes</taxon>
        <taxon>Russulales</taxon>
        <taxon>Auriscalpiaceae</taxon>
        <taxon>Auriscalpium</taxon>
    </lineage>
</organism>
<proteinExistence type="predicted"/>
<reference evidence="1" key="2">
    <citation type="journal article" date="2022" name="New Phytol.">
        <title>Evolutionary transition to the ectomycorrhizal habit in the genomes of a hyperdiverse lineage of mushroom-forming fungi.</title>
        <authorList>
            <person name="Looney B."/>
            <person name="Miyauchi S."/>
            <person name="Morin E."/>
            <person name="Drula E."/>
            <person name="Courty P.E."/>
            <person name="Kohler A."/>
            <person name="Kuo A."/>
            <person name="LaButti K."/>
            <person name="Pangilinan J."/>
            <person name="Lipzen A."/>
            <person name="Riley R."/>
            <person name="Andreopoulos W."/>
            <person name="He G."/>
            <person name="Johnson J."/>
            <person name="Nolan M."/>
            <person name="Tritt A."/>
            <person name="Barry K.W."/>
            <person name="Grigoriev I.V."/>
            <person name="Nagy L.G."/>
            <person name="Hibbett D."/>
            <person name="Henrissat B."/>
            <person name="Matheny P.B."/>
            <person name="Labbe J."/>
            <person name="Martin F.M."/>
        </authorList>
    </citation>
    <scope>NUCLEOTIDE SEQUENCE</scope>
    <source>
        <strain evidence="1">FP105234-sp</strain>
    </source>
</reference>
<dbReference type="EMBL" id="MU276447">
    <property type="protein sequence ID" value="KAI0038641.1"/>
    <property type="molecule type" value="Genomic_DNA"/>
</dbReference>
<reference evidence="1" key="1">
    <citation type="submission" date="2021-02" db="EMBL/GenBank/DDBJ databases">
        <authorList>
            <consortium name="DOE Joint Genome Institute"/>
            <person name="Ahrendt S."/>
            <person name="Looney B.P."/>
            <person name="Miyauchi S."/>
            <person name="Morin E."/>
            <person name="Drula E."/>
            <person name="Courty P.E."/>
            <person name="Chicoki N."/>
            <person name="Fauchery L."/>
            <person name="Kohler A."/>
            <person name="Kuo A."/>
            <person name="Labutti K."/>
            <person name="Pangilinan J."/>
            <person name="Lipzen A."/>
            <person name="Riley R."/>
            <person name="Andreopoulos W."/>
            <person name="He G."/>
            <person name="Johnson J."/>
            <person name="Barry K.W."/>
            <person name="Grigoriev I.V."/>
            <person name="Nagy L."/>
            <person name="Hibbett D."/>
            <person name="Henrissat B."/>
            <person name="Matheny P.B."/>
            <person name="Labbe J."/>
            <person name="Martin F."/>
        </authorList>
    </citation>
    <scope>NUCLEOTIDE SEQUENCE</scope>
    <source>
        <strain evidence="1">FP105234-sp</strain>
    </source>
</reference>
<evidence type="ECO:0000313" key="2">
    <source>
        <dbReference type="Proteomes" id="UP000814033"/>
    </source>
</evidence>
<name>A0ACB8R502_9AGAM</name>
<evidence type="ECO:0000313" key="1">
    <source>
        <dbReference type="EMBL" id="KAI0038641.1"/>
    </source>
</evidence>
<dbReference type="Proteomes" id="UP000814033">
    <property type="component" value="Unassembled WGS sequence"/>
</dbReference>
<accession>A0ACB8R502</accession>
<comment type="caution">
    <text evidence="1">The sequence shown here is derived from an EMBL/GenBank/DDBJ whole genome shotgun (WGS) entry which is preliminary data.</text>
</comment>
<protein>
    <submittedName>
        <fullName evidence="1">Uncharacterized protein</fullName>
    </submittedName>
</protein>
<sequence>MSDHPSLPIVDLDSLLDAVLPDISSHVEAVCDKLATEEVNAYDMNTDRWTAVGQMNPAARSEVEGDVFQFVGAIWNATMKALPTELTNTVDLTVDGNKTPETIVPNTGRPDGGGFLRGEPGVEQYSFLQMFLTLEFKKKDTPKGRIDDGRKIMWAIHHLLRNDARRRFAFGLSIENTAARFWFSDRQSAVVSTEFDINEDWKKLVRIFVAIGTASMLDLGYDATIRLHSLESTVPVYDYDVYDSNHNKRTFRTVRVLSDVGTNLLNGRGCRVEVVREVIDGQMEGEEMALKDVWMNADRVPEHTHLQNIRGSLLADDRMNDLRHFLTCETAGWVPVSDADVETVDNTYETIRRRLNFVVQGVCELILPVGQTTSTSTSTSTPGSIGATPTAPPPFLRGHRNISQVNSYPRGHYRFVFEEVGLPLYKDAAYGAVFSTLRDALVGLGAMHKYGLMHGDLYDSLFSTKATSRDFYWNAPYTLRSDLAPLHAAVHRDLTLILCKWQEQILDEKRTAYQASMQHVDICDESPTLVNNGLAQLESMIEKASASDLLRNTTKQLPPETRPLPAVREGGEAMNVDKA</sequence>